<accession>A0A238VG27</accession>
<dbReference type="PANTHER" id="PTHR33371">
    <property type="entry name" value="INTERMEMBRANE PHOSPHOLIPID TRANSPORT SYSTEM BINDING PROTEIN MLAD-RELATED"/>
    <property type="match status" value="1"/>
</dbReference>
<dbReference type="Pfam" id="PF11887">
    <property type="entry name" value="Mce4_CUP1"/>
    <property type="match status" value="1"/>
</dbReference>
<name>A0A238VG27_9PSEU</name>
<evidence type="ECO:0000256" key="1">
    <source>
        <dbReference type="SAM" id="MobiDB-lite"/>
    </source>
</evidence>
<evidence type="ECO:0000259" key="4">
    <source>
        <dbReference type="Pfam" id="PF11887"/>
    </source>
</evidence>
<protein>
    <submittedName>
        <fullName evidence="5">Phospholipid/cholesterol/gamma-HCH transport system substrate-binding protein</fullName>
    </submittedName>
</protein>
<dbReference type="InterPro" id="IPR003399">
    <property type="entry name" value="Mce/MlaD"/>
</dbReference>
<dbReference type="InterPro" id="IPR005693">
    <property type="entry name" value="Mce"/>
</dbReference>
<feature type="region of interest" description="Disordered" evidence="1">
    <location>
        <begin position="332"/>
        <end position="359"/>
    </location>
</feature>
<organism evidence="5 6">
    <name type="scientific">Haloechinothrix alba</name>
    <dbReference type="NCBI Taxonomy" id="664784"/>
    <lineage>
        <taxon>Bacteria</taxon>
        <taxon>Bacillati</taxon>
        <taxon>Actinomycetota</taxon>
        <taxon>Actinomycetes</taxon>
        <taxon>Pseudonocardiales</taxon>
        <taxon>Pseudonocardiaceae</taxon>
        <taxon>Haloechinothrix</taxon>
    </lineage>
</organism>
<dbReference type="InterPro" id="IPR024516">
    <property type="entry name" value="Mce_C"/>
</dbReference>
<evidence type="ECO:0000313" key="5">
    <source>
        <dbReference type="EMBL" id="SNR33118.1"/>
    </source>
</evidence>
<proteinExistence type="predicted"/>
<dbReference type="EMBL" id="FZNW01000002">
    <property type="protein sequence ID" value="SNR33118.1"/>
    <property type="molecule type" value="Genomic_DNA"/>
</dbReference>
<feature type="signal peptide" evidence="2">
    <location>
        <begin position="1"/>
        <end position="32"/>
    </location>
</feature>
<evidence type="ECO:0000313" key="6">
    <source>
        <dbReference type="Proteomes" id="UP000198348"/>
    </source>
</evidence>
<evidence type="ECO:0000256" key="2">
    <source>
        <dbReference type="SAM" id="SignalP"/>
    </source>
</evidence>
<dbReference type="PANTHER" id="PTHR33371:SF15">
    <property type="entry name" value="LIPOPROTEIN LPRN"/>
    <property type="match status" value="1"/>
</dbReference>
<dbReference type="OrthoDB" id="9774928at2"/>
<dbReference type="Pfam" id="PF02470">
    <property type="entry name" value="MlaD"/>
    <property type="match status" value="1"/>
</dbReference>
<gene>
    <name evidence="5" type="ORF">SAMN06265360_102196</name>
</gene>
<dbReference type="Proteomes" id="UP000198348">
    <property type="component" value="Unassembled WGS sequence"/>
</dbReference>
<dbReference type="PROSITE" id="PS51257">
    <property type="entry name" value="PROKAR_LIPOPROTEIN"/>
    <property type="match status" value="1"/>
</dbReference>
<reference evidence="5 6" key="1">
    <citation type="submission" date="2017-06" db="EMBL/GenBank/DDBJ databases">
        <authorList>
            <person name="Kim H.J."/>
            <person name="Triplett B.A."/>
        </authorList>
    </citation>
    <scope>NUCLEOTIDE SEQUENCE [LARGE SCALE GENOMIC DNA]</scope>
    <source>
        <strain evidence="5 6">DSM 45207</strain>
    </source>
</reference>
<dbReference type="GO" id="GO:0005576">
    <property type="term" value="C:extracellular region"/>
    <property type="evidence" value="ECO:0007669"/>
    <property type="project" value="TreeGrafter"/>
</dbReference>
<feature type="domain" description="Mammalian cell entry C-terminal" evidence="4">
    <location>
        <begin position="133"/>
        <end position="303"/>
    </location>
</feature>
<feature type="compositionally biased region" description="Low complexity" evidence="1">
    <location>
        <begin position="337"/>
        <end position="347"/>
    </location>
</feature>
<keyword evidence="2" id="KW-0732">Signal</keyword>
<dbReference type="InterPro" id="IPR052336">
    <property type="entry name" value="MlaD_Phospholipid_Transporter"/>
</dbReference>
<dbReference type="AlphaFoldDB" id="A0A238VG27"/>
<evidence type="ECO:0000259" key="3">
    <source>
        <dbReference type="Pfam" id="PF02470"/>
    </source>
</evidence>
<dbReference type="NCBIfam" id="TIGR00996">
    <property type="entry name" value="Mtu_fam_mce"/>
    <property type="match status" value="1"/>
</dbReference>
<keyword evidence="6" id="KW-1185">Reference proteome</keyword>
<sequence length="359" mass="38022">MRRSRARRPTVRAVIAALVAALLTGCSSFQGLYDVPLPGGAEIGDHPYRVTAHFDDVLDLVPQSEVRVDDIPVGRVEAVELSDDGMIAEVSLLVDGDVRLPADAVAELRQTSLLGEKFVELAPPPGEAAEGLLQDGAVVPVERTGRNFQVEEVLGATSMLLNGGGIGQLKQITSELNGVFDGNSEELRELLGNLEEFVSGLDEHREEIVRAIDATEQLSGTLNERTDQIGEILDELGPGIEVLSEQSDEITEMFVAMDSLSEVATDTVRRSKDDLLDSLRALEPVLSELAEAGHDLPRAMELLLTYPFTDASLDAVRGDYMNGFLELDANTAGSGGSASPAGLPLPSVDAPTAPAGGGS</sequence>
<feature type="chain" id="PRO_5039346001" evidence="2">
    <location>
        <begin position="33"/>
        <end position="359"/>
    </location>
</feature>
<feature type="domain" description="Mce/MlaD" evidence="3">
    <location>
        <begin position="47"/>
        <end position="124"/>
    </location>
</feature>
<dbReference type="RefSeq" id="WP_089299826.1">
    <property type="nucleotide sequence ID" value="NZ_FZNW01000002.1"/>
</dbReference>